<dbReference type="PROSITE" id="PS51257">
    <property type="entry name" value="PROKAR_LIPOPROTEIN"/>
    <property type="match status" value="1"/>
</dbReference>
<reference evidence="2" key="1">
    <citation type="journal article" date="2023" name="Comput. Struct. Biotechnol. J.">
        <title>Discovery of a novel marine Bacteroidetes with a rich repertoire of carbohydrate-active enzymes.</title>
        <authorList>
            <person name="Chen B."/>
            <person name="Liu G."/>
            <person name="Chen Q."/>
            <person name="Wang H."/>
            <person name="Liu L."/>
            <person name="Tang K."/>
        </authorList>
    </citation>
    <scope>NUCLEOTIDE SEQUENCE</scope>
    <source>
        <strain evidence="2">TK19036</strain>
    </source>
</reference>
<feature type="region of interest" description="Disordered" evidence="1">
    <location>
        <begin position="21"/>
        <end position="76"/>
    </location>
</feature>
<evidence type="ECO:0000313" key="2">
    <source>
        <dbReference type="EMBL" id="WKN34194.1"/>
    </source>
</evidence>
<accession>A0AA49JEG2</accession>
<feature type="compositionally biased region" description="Basic and acidic residues" evidence="1">
    <location>
        <begin position="24"/>
        <end position="33"/>
    </location>
</feature>
<dbReference type="AlphaFoldDB" id="A0AA49JEG2"/>
<organism evidence="2">
    <name type="scientific">Roseihalotalea indica</name>
    <dbReference type="NCBI Taxonomy" id="2867963"/>
    <lineage>
        <taxon>Bacteria</taxon>
        <taxon>Pseudomonadati</taxon>
        <taxon>Bacteroidota</taxon>
        <taxon>Cytophagia</taxon>
        <taxon>Cytophagales</taxon>
        <taxon>Catalimonadaceae</taxon>
        <taxon>Roseihalotalea</taxon>
    </lineage>
</organism>
<gene>
    <name evidence="2" type="ORF">K4G66_17590</name>
</gene>
<reference evidence="2" key="2">
    <citation type="journal article" date="2024" name="Antonie Van Leeuwenhoek">
        <title>Roseihalotalea indica gen. nov., sp. nov., a halophilic Bacteroidetes from mesopelagic Southwest Indian Ocean with higher carbohydrate metabolic potential.</title>
        <authorList>
            <person name="Chen B."/>
            <person name="Zhang M."/>
            <person name="Lin D."/>
            <person name="Ye J."/>
            <person name="Tang K."/>
        </authorList>
    </citation>
    <scope>NUCLEOTIDE SEQUENCE</scope>
    <source>
        <strain evidence="2">TK19036</strain>
    </source>
</reference>
<evidence type="ECO:0000256" key="1">
    <source>
        <dbReference type="SAM" id="MobiDB-lite"/>
    </source>
</evidence>
<proteinExistence type="predicted"/>
<dbReference type="EMBL" id="CP120682">
    <property type="protein sequence ID" value="WKN34194.1"/>
    <property type="molecule type" value="Genomic_DNA"/>
</dbReference>
<sequence>MKKYVLPIAVLAMVGLGTGCGDKTASHQAEETPAKPAATIEAQEVSEDASAPSEVEKARQSIEESSEEVDQLLNQL</sequence>
<evidence type="ECO:0008006" key="3">
    <source>
        <dbReference type="Google" id="ProtNLM"/>
    </source>
</evidence>
<protein>
    <recommendedName>
        <fullName evidence="3">Lipoprotein</fullName>
    </recommendedName>
</protein>
<name>A0AA49JEG2_9BACT</name>